<feature type="transmembrane region" description="Helical" evidence="1">
    <location>
        <begin position="530"/>
        <end position="551"/>
    </location>
</feature>
<gene>
    <name evidence="2" type="ORF">CHIRRI_LOCUS14547</name>
</gene>
<dbReference type="InterPro" id="IPR036770">
    <property type="entry name" value="Ankyrin_rpt-contain_sf"/>
</dbReference>
<evidence type="ECO:0000256" key="1">
    <source>
        <dbReference type="SAM" id="Phobius"/>
    </source>
</evidence>
<dbReference type="EMBL" id="OU895880">
    <property type="protein sequence ID" value="CAG9811740.1"/>
    <property type="molecule type" value="Genomic_DNA"/>
</dbReference>
<protein>
    <submittedName>
        <fullName evidence="2">Uncharacterized protein</fullName>
    </submittedName>
</protein>
<keyword evidence="1" id="KW-0812">Transmembrane</keyword>
<reference evidence="2" key="2">
    <citation type="submission" date="2022-10" db="EMBL/GenBank/DDBJ databases">
        <authorList>
            <consortium name="ENA_rothamsted_submissions"/>
            <consortium name="culmorum"/>
            <person name="King R."/>
        </authorList>
    </citation>
    <scope>NUCLEOTIDE SEQUENCE</scope>
</reference>
<dbReference type="OrthoDB" id="7739966at2759"/>
<keyword evidence="1" id="KW-0472">Membrane</keyword>
<dbReference type="AlphaFoldDB" id="A0A9N9S9V6"/>
<dbReference type="Proteomes" id="UP001153620">
    <property type="component" value="Chromosome 4"/>
</dbReference>
<reference evidence="2" key="1">
    <citation type="submission" date="2022-01" db="EMBL/GenBank/DDBJ databases">
        <authorList>
            <person name="King R."/>
        </authorList>
    </citation>
    <scope>NUCLEOTIDE SEQUENCE</scope>
</reference>
<evidence type="ECO:0000313" key="2">
    <source>
        <dbReference type="EMBL" id="CAG9811740.1"/>
    </source>
</evidence>
<organism evidence="2 3">
    <name type="scientific">Chironomus riparius</name>
    <dbReference type="NCBI Taxonomy" id="315576"/>
    <lineage>
        <taxon>Eukaryota</taxon>
        <taxon>Metazoa</taxon>
        <taxon>Ecdysozoa</taxon>
        <taxon>Arthropoda</taxon>
        <taxon>Hexapoda</taxon>
        <taxon>Insecta</taxon>
        <taxon>Pterygota</taxon>
        <taxon>Neoptera</taxon>
        <taxon>Endopterygota</taxon>
        <taxon>Diptera</taxon>
        <taxon>Nematocera</taxon>
        <taxon>Chironomoidea</taxon>
        <taxon>Chironomidae</taxon>
        <taxon>Chironominae</taxon>
        <taxon>Chironomus</taxon>
    </lineage>
</organism>
<name>A0A9N9S9V6_9DIPT</name>
<dbReference type="Gene3D" id="1.25.40.20">
    <property type="entry name" value="Ankyrin repeat-containing domain"/>
    <property type="match status" value="1"/>
</dbReference>
<evidence type="ECO:0000313" key="3">
    <source>
        <dbReference type="Proteomes" id="UP001153620"/>
    </source>
</evidence>
<keyword evidence="3" id="KW-1185">Reference proteome</keyword>
<sequence length="553" mass="64187">MFTDDKPKDEEIVVNLKFEIDESFTDLSSSQLYYLGMKCEHKAVVVAISSKDGENISIYWKSRELQHFLTFKPYSGMIFREYKELYDFIIKFLVTSLRNGHLGVFNQLFIQHEMQVAELHFLADSRNFNLLLIAAEQGNPLVIKNLLNFNITTNSPIEGINAQRLAYHHRHYSVLANLLEHNLPYPFLFDVNHSSTEIKNFMAKSTELHKMIIDKNEEKIIEILTQNSNIRHFFNTKNESAATIAVKSRSIDIYKILLTHNVWFGMNEDTEGIIGELNENLQEELKIIHKEFSKDVPEKHINVLIENSTVGPDETSDEQRLDLLKSAFITLNDISLIKTILIIVAASRNFQIIFDFKRDSINLVDPSSDLPYKCILHSSNILYINIWQIVQQNRKNEALATIAHEFCHYALNMIYDNLSKPYITTDQQTREKFRIISQLCYSNCEKEAAIKQVYQYPRHMHHAELIARVPYLLAKYHDQPEKLEGIQEHFKPLFDIYKLKIIKEMDSAIMDIEHSATIESKMSRKSKKNWIIFGVSLAILLVVGLGLLLVLCL</sequence>
<keyword evidence="1" id="KW-1133">Transmembrane helix</keyword>
<proteinExistence type="predicted"/>
<dbReference type="SUPFAM" id="SSF48403">
    <property type="entry name" value="Ankyrin repeat"/>
    <property type="match status" value="1"/>
</dbReference>
<accession>A0A9N9S9V6</accession>